<dbReference type="PANTHER" id="PTHR39332">
    <property type="entry name" value="BLL4707 PROTEIN"/>
    <property type="match status" value="1"/>
</dbReference>
<reference evidence="1 2" key="1">
    <citation type="submission" date="2019-08" db="EMBL/GenBank/DDBJ databases">
        <title>Seonamhaeicola sediminis sp. nov., isolated from marine sediment.</title>
        <authorList>
            <person name="Cao W.R."/>
        </authorList>
    </citation>
    <scope>NUCLEOTIDE SEQUENCE [LARGE SCALE GENOMIC DNA]</scope>
    <source>
        <strain evidence="1 2">1505</strain>
    </source>
</reference>
<dbReference type="Pfam" id="PF10604">
    <property type="entry name" value="Polyketide_cyc2"/>
    <property type="match status" value="1"/>
</dbReference>
<dbReference type="CDD" id="cd07821">
    <property type="entry name" value="PYR_PYL_RCAR_like"/>
    <property type="match status" value="1"/>
</dbReference>
<organism evidence="1 2">
    <name type="scientific">Seonamhaeicola maritimus</name>
    <dbReference type="NCBI Taxonomy" id="2591822"/>
    <lineage>
        <taxon>Bacteria</taxon>
        <taxon>Pseudomonadati</taxon>
        <taxon>Bacteroidota</taxon>
        <taxon>Flavobacteriia</taxon>
        <taxon>Flavobacteriales</taxon>
        <taxon>Flavobacteriaceae</taxon>
    </lineage>
</organism>
<name>A0A5C7GJK3_9FLAO</name>
<dbReference type="AlphaFoldDB" id="A0A5C7GJK3"/>
<sequence>MTEVVVSKQIKVEAVNAWNKLASFRGIEEISPIEKSITEGEGAGATRTCYLPDGAAIHEVLNKVDNNTMEMEYKITEGPFPVEGYVSTIKVEGVDKSSCKVTWGCEFETLSENEQAMSELFGGFYNVIIDNLESALQN</sequence>
<dbReference type="Proteomes" id="UP000321080">
    <property type="component" value="Unassembled WGS sequence"/>
</dbReference>
<dbReference type="SUPFAM" id="SSF55961">
    <property type="entry name" value="Bet v1-like"/>
    <property type="match status" value="1"/>
</dbReference>
<protein>
    <submittedName>
        <fullName evidence="1">SRPBCC family protein</fullName>
    </submittedName>
</protein>
<gene>
    <name evidence="1" type="ORF">FUA22_00800</name>
</gene>
<dbReference type="RefSeq" id="WP_147765619.1">
    <property type="nucleotide sequence ID" value="NZ_VRKQ01000008.1"/>
</dbReference>
<dbReference type="InterPro" id="IPR023393">
    <property type="entry name" value="START-like_dom_sf"/>
</dbReference>
<proteinExistence type="predicted"/>
<dbReference type="PANTHER" id="PTHR39332:SF7">
    <property type="entry name" value="SRPBCC FAMILY PROTEIN"/>
    <property type="match status" value="1"/>
</dbReference>
<dbReference type="Gene3D" id="3.30.530.20">
    <property type="match status" value="1"/>
</dbReference>
<dbReference type="EMBL" id="VRKQ01000008">
    <property type="protein sequence ID" value="TXG38454.1"/>
    <property type="molecule type" value="Genomic_DNA"/>
</dbReference>
<accession>A0A5C7GJK3</accession>
<evidence type="ECO:0000313" key="2">
    <source>
        <dbReference type="Proteomes" id="UP000321080"/>
    </source>
</evidence>
<dbReference type="OrthoDB" id="1189385at2"/>
<comment type="caution">
    <text evidence="1">The sequence shown here is derived from an EMBL/GenBank/DDBJ whole genome shotgun (WGS) entry which is preliminary data.</text>
</comment>
<evidence type="ECO:0000313" key="1">
    <source>
        <dbReference type="EMBL" id="TXG38454.1"/>
    </source>
</evidence>
<keyword evidence="2" id="KW-1185">Reference proteome</keyword>
<dbReference type="InterPro" id="IPR019587">
    <property type="entry name" value="Polyketide_cyclase/dehydratase"/>
</dbReference>